<dbReference type="EMBL" id="CP149785">
    <property type="protein sequence ID" value="WYF46807.1"/>
    <property type="molecule type" value="Genomic_DNA"/>
</dbReference>
<proteinExistence type="predicted"/>
<evidence type="ECO:0000313" key="1">
    <source>
        <dbReference type="EMBL" id="WYF46807.1"/>
    </source>
</evidence>
<gene>
    <name evidence="1" type="ORF">WDJ50_18365</name>
</gene>
<geneLocation type="plasmid" evidence="1">
    <name>p2</name>
</geneLocation>
<name>A0AAU6Q8Q0_9DEIO</name>
<sequence length="70" mass="7900">MPSFATITEIETGEIVQQLGPFDSANLARLACGQVSGELLRWEIAGLNWEARTETQVFQVQREWMSEAEE</sequence>
<organism evidence="1">
    <name type="scientific">Deinococcus sp. VB142</name>
    <dbReference type="NCBI Taxonomy" id="3112952"/>
    <lineage>
        <taxon>Bacteria</taxon>
        <taxon>Thermotogati</taxon>
        <taxon>Deinococcota</taxon>
        <taxon>Deinococci</taxon>
        <taxon>Deinococcales</taxon>
        <taxon>Deinococcaceae</taxon>
        <taxon>Deinococcus</taxon>
    </lineage>
</organism>
<dbReference type="RefSeq" id="WP_339098332.1">
    <property type="nucleotide sequence ID" value="NZ_CP149785.1"/>
</dbReference>
<dbReference type="AlphaFoldDB" id="A0AAU6Q8Q0"/>
<reference evidence="1" key="1">
    <citation type="submission" date="2024-03" db="EMBL/GenBank/DDBJ databases">
        <title>Deinococcus weizhi sp. nov., isolated from human skin.</title>
        <authorList>
            <person name="Wei Z."/>
            <person name="Tian F."/>
            <person name="Yang C."/>
            <person name="Xin L.T."/>
            <person name="Wen Z.J."/>
            <person name="Lan K.C."/>
            <person name="Yu L."/>
            <person name="Zhe W."/>
            <person name="Dan F.D."/>
            <person name="Jun W."/>
            <person name="Rui Z."/>
            <person name="Yong X.J."/>
            <person name="Ting Y."/>
            <person name="Wei X."/>
            <person name="Xu Z.G."/>
            <person name="Xin Z."/>
            <person name="Dong F.G."/>
            <person name="Ni X.M."/>
            <person name="Zheng M.G."/>
            <person name="Chun Y."/>
            <person name="Qian W.X."/>
        </authorList>
    </citation>
    <scope>NUCLEOTIDE SEQUENCE</scope>
    <source>
        <strain evidence="1">VB142</strain>
        <plasmid evidence="1">p2</plasmid>
    </source>
</reference>
<keyword evidence="1" id="KW-0614">Plasmid</keyword>
<accession>A0AAU6Q8Q0</accession>
<protein>
    <submittedName>
        <fullName evidence="1">Uncharacterized protein</fullName>
    </submittedName>
</protein>